<dbReference type="PANTHER" id="PTHR21054">
    <property type="entry name" value="ZINC METALLOPROTEINASE-RELATED"/>
    <property type="match status" value="1"/>
</dbReference>
<dbReference type="InterPro" id="IPR021917">
    <property type="entry name" value="Unchr_Zn-peptidase-like"/>
</dbReference>
<dbReference type="EMBL" id="JAKEKT020000006">
    <property type="protein sequence ID" value="KAL1649414.1"/>
    <property type="molecule type" value="Genomic_DNA"/>
</dbReference>
<organism evidence="1 2">
    <name type="scientific">Diplodia intermedia</name>
    <dbReference type="NCBI Taxonomy" id="856260"/>
    <lineage>
        <taxon>Eukaryota</taxon>
        <taxon>Fungi</taxon>
        <taxon>Dikarya</taxon>
        <taxon>Ascomycota</taxon>
        <taxon>Pezizomycotina</taxon>
        <taxon>Dothideomycetes</taxon>
        <taxon>Dothideomycetes incertae sedis</taxon>
        <taxon>Botryosphaeriales</taxon>
        <taxon>Botryosphaeriaceae</taxon>
        <taxon>Diplodia</taxon>
    </lineage>
</organism>
<gene>
    <name evidence="1" type="ORF">SLS58_001469</name>
</gene>
<dbReference type="InterPro" id="IPR053002">
    <property type="entry name" value="Metalloproteinase_M10B"/>
</dbReference>
<reference evidence="1 2" key="1">
    <citation type="journal article" date="2023" name="Plant Dis.">
        <title>First Report of Diplodia intermedia Causing Canker and Dieback Diseases on Apple Trees in Canada.</title>
        <authorList>
            <person name="Ellouze W."/>
            <person name="Ilyukhin E."/>
            <person name="Sulman M."/>
            <person name="Ali S."/>
        </authorList>
    </citation>
    <scope>NUCLEOTIDE SEQUENCE [LARGE SCALE GENOMIC DNA]</scope>
    <source>
        <strain evidence="1 2">M45-28</strain>
    </source>
</reference>
<dbReference type="PANTHER" id="PTHR21054:SF2">
    <property type="entry name" value="MIP04191P"/>
    <property type="match status" value="1"/>
</dbReference>
<dbReference type="Proteomes" id="UP001521184">
    <property type="component" value="Unassembled WGS sequence"/>
</dbReference>
<name>A0ABR3U201_9PEZI</name>
<evidence type="ECO:0000313" key="1">
    <source>
        <dbReference type="EMBL" id="KAL1649414.1"/>
    </source>
</evidence>
<evidence type="ECO:0008006" key="3">
    <source>
        <dbReference type="Google" id="ProtNLM"/>
    </source>
</evidence>
<comment type="caution">
    <text evidence="1">The sequence shown here is derived from an EMBL/GenBank/DDBJ whole genome shotgun (WGS) entry which is preliminary data.</text>
</comment>
<dbReference type="SUPFAM" id="SSF55486">
    <property type="entry name" value="Metalloproteases ('zincins'), catalytic domain"/>
    <property type="match status" value="1"/>
</dbReference>
<dbReference type="Pfam" id="PF12044">
    <property type="entry name" value="Metallopep"/>
    <property type="match status" value="1"/>
</dbReference>
<sequence>MARTKQPQGPYKSPSETSLMKITLTNFSPSDTSLVHQRALLLHGHINPLPPHALRDSHIFITTKESCDGHDIFPAQSWPLSHSADGCVFKALVLLTPGDNTICIAMRSIHTNETITSLTRMITYIPQIQVPPLHLAIMVAKDSPLLMDCPASKAGGISTAHSSLDAAVAKLRMAAYMWQAMTAEDLRSKGLGRRSFRLEEEWGADTVSSAFLSSASDDDGSDEATTAFRATAKVHIVASDKTTAELRDAAIAQQNAAAPERRKQKLHKHFTAALASHGAPFTRAHARAPVVVAGLILDSHYSPGSDLILAHAALGNPLPDARTGISLGIFGSHTCWAWPRFVEELPHCLTDATATDTFRVANDNAECGTAWEACAVGQGAMLHEVGHALGCQHTTGIMARGYARDWVKHFVPATARGLHRDAETVQVCGEQGWESNAAVWDVKDALSFSWLPHFRVSGDERLDRKAARAVPGVTIEQKGNVEGGGELHLVISALSGLSRVSFNGMAEERPQLAWPVEKKEYTVDELERRFGRDGTPLKLSVVSSNGKEKVVADVWKLFSQLSFIRIPGSDIVLQKRSIRSGEIEEHEGEEGYDYWQWAALLTDRNANGKHVDTSTPGTHASAFDMRVGIILDGGVLHYADGHKTHLGPRFSNGGREHHFGGHASEEIALSPNNPIAKIEVHAARDELVGIRTTLADGTVRGELNSDGNEDCSDGVGVLEPGPDERIVGFFGRSDWGRGFDGIHEFGIITAPRDVDLPERVYEMDELKNTDGGVYNAEANM</sequence>
<accession>A0ABR3U201</accession>
<proteinExistence type="predicted"/>
<protein>
    <recommendedName>
        <fullName evidence="3">Zinc metalloproteinase</fullName>
    </recommendedName>
</protein>
<keyword evidence="2" id="KW-1185">Reference proteome</keyword>
<evidence type="ECO:0000313" key="2">
    <source>
        <dbReference type="Proteomes" id="UP001521184"/>
    </source>
</evidence>